<reference evidence="1 2" key="1">
    <citation type="submission" date="2021-07" db="EMBL/GenBank/DDBJ databases">
        <authorList>
            <person name="Palmer J.M."/>
        </authorList>
    </citation>
    <scope>NUCLEOTIDE SEQUENCE [LARGE SCALE GENOMIC DNA]</scope>
    <source>
        <strain evidence="1 2">AT_MEX2019</strain>
        <tissue evidence="1">Muscle</tissue>
    </source>
</reference>
<organism evidence="1 2">
    <name type="scientific">Ataeniobius toweri</name>
    <dbReference type="NCBI Taxonomy" id="208326"/>
    <lineage>
        <taxon>Eukaryota</taxon>
        <taxon>Metazoa</taxon>
        <taxon>Chordata</taxon>
        <taxon>Craniata</taxon>
        <taxon>Vertebrata</taxon>
        <taxon>Euteleostomi</taxon>
        <taxon>Actinopterygii</taxon>
        <taxon>Neopterygii</taxon>
        <taxon>Teleostei</taxon>
        <taxon>Neoteleostei</taxon>
        <taxon>Acanthomorphata</taxon>
        <taxon>Ovalentaria</taxon>
        <taxon>Atherinomorphae</taxon>
        <taxon>Cyprinodontiformes</taxon>
        <taxon>Goodeidae</taxon>
        <taxon>Ataeniobius</taxon>
    </lineage>
</organism>
<keyword evidence="2" id="KW-1185">Reference proteome</keyword>
<dbReference type="EMBL" id="JAHUTI010010235">
    <property type="protein sequence ID" value="MED6235188.1"/>
    <property type="molecule type" value="Genomic_DNA"/>
</dbReference>
<sequence length="113" mass="12863">MHAKRTNAAHDNKGLLPYWLIFRACLFTCEHLLIETEISAGKTRVVFISTHSLRRKHTHMHCTRICVRVRVCVCLPFFASPHLTASLPLSLFSLPSSLIRRYTGITPTHSHSV</sequence>
<protein>
    <submittedName>
        <fullName evidence="1">Uncharacterized protein</fullName>
    </submittedName>
</protein>
<gene>
    <name evidence="1" type="ORF">ATANTOWER_019107</name>
</gene>
<evidence type="ECO:0000313" key="1">
    <source>
        <dbReference type="EMBL" id="MED6235188.1"/>
    </source>
</evidence>
<evidence type="ECO:0000313" key="2">
    <source>
        <dbReference type="Proteomes" id="UP001345963"/>
    </source>
</evidence>
<dbReference type="Proteomes" id="UP001345963">
    <property type="component" value="Unassembled WGS sequence"/>
</dbReference>
<comment type="caution">
    <text evidence="1">The sequence shown here is derived from an EMBL/GenBank/DDBJ whole genome shotgun (WGS) entry which is preliminary data.</text>
</comment>
<accession>A0ABU7AB44</accession>
<proteinExistence type="predicted"/>
<name>A0ABU7AB44_9TELE</name>